<comment type="similarity">
    <text evidence="2">Belongs to the UDP-glycosyltransferase family.</text>
</comment>
<protein>
    <recommendedName>
        <fullName evidence="3">glucuronosyltransferase</fullName>
        <ecNumber evidence="3">2.4.1.17</ecNumber>
    </recommendedName>
</protein>
<dbReference type="CDD" id="cd03784">
    <property type="entry name" value="GT1_Gtf-like"/>
    <property type="match status" value="1"/>
</dbReference>
<dbReference type="Proteomes" id="UP001176961">
    <property type="component" value="Unassembled WGS sequence"/>
</dbReference>
<evidence type="ECO:0000256" key="11">
    <source>
        <dbReference type="SAM" id="Phobius"/>
    </source>
</evidence>
<dbReference type="EMBL" id="CATQJL010000305">
    <property type="protein sequence ID" value="CAJ0601910.1"/>
    <property type="molecule type" value="Genomic_DNA"/>
</dbReference>
<accession>A0AA36M8Y2</accession>
<dbReference type="GO" id="GO:0015020">
    <property type="term" value="F:glucuronosyltransferase activity"/>
    <property type="evidence" value="ECO:0007669"/>
    <property type="project" value="UniProtKB-EC"/>
</dbReference>
<feature type="transmembrane region" description="Helical" evidence="11">
    <location>
        <begin position="488"/>
        <end position="511"/>
    </location>
</feature>
<comment type="caution">
    <text evidence="12">The sequence shown here is derived from an EMBL/GenBank/DDBJ whole genome shotgun (WGS) entry which is preliminary data.</text>
</comment>
<evidence type="ECO:0000256" key="5">
    <source>
        <dbReference type="ARBA" id="ARBA00022679"/>
    </source>
</evidence>
<keyword evidence="9 11" id="KW-0472">Membrane</keyword>
<evidence type="ECO:0000313" key="12">
    <source>
        <dbReference type="EMBL" id="CAJ0601910.1"/>
    </source>
</evidence>
<evidence type="ECO:0000256" key="9">
    <source>
        <dbReference type="ARBA" id="ARBA00023136"/>
    </source>
</evidence>
<dbReference type="SUPFAM" id="SSF53756">
    <property type="entry name" value="UDP-Glycosyltransferase/glycogen phosphorylase"/>
    <property type="match status" value="1"/>
</dbReference>
<comment type="catalytic activity">
    <reaction evidence="10">
        <text>glucuronate acceptor + UDP-alpha-D-glucuronate = acceptor beta-D-glucuronoside + UDP + H(+)</text>
        <dbReference type="Rhea" id="RHEA:21032"/>
        <dbReference type="ChEBI" id="CHEBI:15378"/>
        <dbReference type="ChEBI" id="CHEBI:58052"/>
        <dbReference type="ChEBI" id="CHEBI:58223"/>
        <dbReference type="ChEBI" id="CHEBI:132367"/>
        <dbReference type="ChEBI" id="CHEBI:132368"/>
        <dbReference type="EC" id="2.4.1.17"/>
    </reaction>
</comment>
<dbReference type="GO" id="GO:0016020">
    <property type="term" value="C:membrane"/>
    <property type="evidence" value="ECO:0007669"/>
    <property type="project" value="UniProtKB-SubCell"/>
</dbReference>
<evidence type="ECO:0000256" key="1">
    <source>
        <dbReference type="ARBA" id="ARBA00004167"/>
    </source>
</evidence>
<evidence type="ECO:0000256" key="4">
    <source>
        <dbReference type="ARBA" id="ARBA00022676"/>
    </source>
</evidence>
<evidence type="ECO:0000256" key="8">
    <source>
        <dbReference type="ARBA" id="ARBA00022989"/>
    </source>
</evidence>
<dbReference type="InterPro" id="IPR050271">
    <property type="entry name" value="UDP-glycosyltransferase"/>
</dbReference>
<proteinExistence type="inferred from homology"/>
<dbReference type="Pfam" id="PF00201">
    <property type="entry name" value="UDPGT"/>
    <property type="match status" value="1"/>
</dbReference>
<name>A0AA36M8Y2_CYLNA</name>
<evidence type="ECO:0000256" key="2">
    <source>
        <dbReference type="ARBA" id="ARBA00009995"/>
    </source>
</evidence>
<evidence type="ECO:0000256" key="10">
    <source>
        <dbReference type="ARBA" id="ARBA00047475"/>
    </source>
</evidence>
<gene>
    <name evidence="12" type="ORF">CYNAS_LOCUS13893</name>
</gene>
<reference evidence="12" key="1">
    <citation type="submission" date="2023-07" db="EMBL/GenBank/DDBJ databases">
        <authorList>
            <consortium name="CYATHOMIX"/>
        </authorList>
    </citation>
    <scope>NUCLEOTIDE SEQUENCE</scope>
    <source>
        <strain evidence="12">N/A</strain>
    </source>
</reference>
<evidence type="ECO:0000256" key="3">
    <source>
        <dbReference type="ARBA" id="ARBA00012544"/>
    </source>
</evidence>
<keyword evidence="5" id="KW-0808">Transferase</keyword>
<dbReference type="AlphaFoldDB" id="A0AA36M8Y2"/>
<evidence type="ECO:0000256" key="7">
    <source>
        <dbReference type="ARBA" id="ARBA00022729"/>
    </source>
</evidence>
<dbReference type="PANTHER" id="PTHR48043">
    <property type="entry name" value="EG:EG0003.4 PROTEIN-RELATED"/>
    <property type="match status" value="1"/>
</dbReference>
<dbReference type="EC" id="2.4.1.17" evidence="3"/>
<organism evidence="12 13">
    <name type="scientific">Cylicocyclus nassatus</name>
    <name type="common">Nematode worm</name>
    <dbReference type="NCBI Taxonomy" id="53992"/>
    <lineage>
        <taxon>Eukaryota</taxon>
        <taxon>Metazoa</taxon>
        <taxon>Ecdysozoa</taxon>
        <taxon>Nematoda</taxon>
        <taxon>Chromadorea</taxon>
        <taxon>Rhabditida</taxon>
        <taxon>Rhabditina</taxon>
        <taxon>Rhabditomorpha</taxon>
        <taxon>Strongyloidea</taxon>
        <taxon>Strongylidae</taxon>
        <taxon>Cylicocyclus</taxon>
    </lineage>
</organism>
<keyword evidence="4" id="KW-0328">Glycosyltransferase</keyword>
<evidence type="ECO:0000313" key="13">
    <source>
        <dbReference type="Proteomes" id="UP001176961"/>
    </source>
</evidence>
<dbReference type="Gene3D" id="3.40.50.2000">
    <property type="entry name" value="Glycogen Phosphorylase B"/>
    <property type="match status" value="1"/>
</dbReference>
<dbReference type="PANTHER" id="PTHR48043:SF23">
    <property type="entry name" value="UDP-GLUCURONOSYLTRANSFERASE"/>
    <property type="match status" value="1"/>
</dbReference>
<keyword evidence="8 11" id="KW-1133">Transmembrane helix</keyword>
<dbReference type="InterPro" id="IPR002213">
    <property type="entry name" value="UDP_glucos_trans"/>
</dbReference>
<comment type="subcellular location">
    <subcellularLocation>
        <location evidence="1">Membrane</location>
        <topology evidence="1">Single-pass membrane protein</topology>
    </subcellularLocation>
</comment>
<evidence type="ECO:0000256" key="6">
    <source>
        <dbReference type="ARBA" id="ARBA00022692"/>
    </source>
</evidence>
<keyword evidence="6 11" id="KW-0812">Transmembrane</keyword>
<sequence>MNTVVLILCLYHCVFGYNYLVYSPLFGHSHAHFMGTIADTLTDAGHNVTVLMPVLDPDMENMTGLKLTANVIKVPANNKTAAMFAQKAEYTPGLWNLDPSAYGMVKLASGMAKGFTLQCEKVLNDDNVMSMLRSVKFDVGISEAFGICGFGIFELLGVKSTIAAASMVQADHVSKIIGLPLAPSYVPGSMYARGEVRSVLDRLRNVLETQVGAKFNEILCEMETAPFRAKYGKNFKGCEELLGQISYLFTNSNPYLDYPRPTIHKAVDIGGIAASLDAEKNKLPQHLDKILDIRSVNVVISFGSVVKSCYMPENYRQSLLKVFKTMPNVTFIWKYELDASQDMFGLANVYLSEWLPQVALLADPRVTAFISHGGLGSTTEIAHMGKPAIMVPLFADQTRNANMLARHGGALVLDKYGLADHFLVRETIQKIITDESYATKARLLADILVNQPISAKTLMIQHAEFAARFGRIPNLDSQGRHLSILQHYLIDVFTVVLAVLAITLSTIYYLLRICWRWRVSKAKLA</sequence>
<keyword evidence="7" id="KW-0732">Signal</keyword>
<keyword evidence="13" id="KW-1185">Reference proteome</keyword>
<dbReference type="FunFam" id="3.40.50.2000:FF:000038">
    <property type="entry name" value="UDP-GlucuronosylTransferase"/>
    <property type="match status" value="1"/>
</dbReference>